<organism evidence="4 5">
    <name type="scientific">Meloidogyne enterolobii</name>
    <name type="common">Root-knot nematode worm</name>
    <name type="synonym">Meloidogyne mayaguensis</name>
    <dbReference type="NCBI Taxonomy" id="390850"/>
    <lineage>
        <taxon>Eukaryota</taxon>
        <taxon>Metazoa</taxon>
        <taxon>Ecdysozoa</taxon>
        <taxon>Nematoda</taxon>
        <taxon>Chromadorea</taxon>
        <taxon>Rhabditida</taxon>
        <taxon>Tylenchina</taxon>
        <taxon>Tylenchomorpha</taxon>
        <taxon>Tylenchoidea</taxon>
        <taxon>Meloidogynidae</taxon>
        <taxon>Meloidogyninae</taxon>
        <taxon>Meloidogyne</taxon>
    </lineage>
</organism>
<dbReference type="EMBL" id="CAJEWN010001172">
    <property type="protein sequence ID" value="CAD2195030.1"/>
    <property type="molecule type" value="Genomic_DNA"/>
</dbReference>
<dbReference type="GO" id="GO:0003735">
    <property type="term" value="F:structural constituent of ribosome"/>
    <property type="evidence" value="ECO:0007669"/>
    <property type="project" value="InterPro"/>
</dbReference>
<comment type="caution">
    <text evidence="4">The sequence shown here is derived from an EMBL/GenBank/DDBJ whole genome shotgun (WGS) entry which is preliminary data.</text>
</comment>
<dbReference type="Gene3D" id="3.90.1180.10">
    <property type="entry name" value="Ribosomal protein L13"/>
    <property type="match status" value="1"/>
</dbReference>
<evidence type="ECO:0000313" key="5">
    <source>
        <dbReference type="Proteomes" id="UP000580250"/>
    </source>
</evidence>
<gene>
    <name evidence="4" type="ORF">MENT_LOCUS48093</name>
</gene>
<sequence length="55" mass="6498">MEKTNLKKILQSFWLSWGLRIRTADEMLKKYSTELITRTVKGMMPHNSISKKTIN</sequence>
<name>A0A6V7X6P3_MELEN</name>
<evidence type="ECO:0000256" key="3">
    <source>
        <dbReference type="ARBA" id="ARBA00023274"/>
    </source>
</evidence>
<evidence type="ECO:0000313" key="4">
    <source>
        <dbReference type="EMBL" id="CAD2195030.1"/>
    </source>
</evidence>
<proteinExistence type="inferred from homology"/>
<evidence type="ECO:0000256" key="1">
    <source>
        <dbReference type="ARBA" id="ARBA00006227"/>
    </source>
</evidence>
<comment type="similarity">
    <text evidence="1">Belongs to the universal ribosomal protein uL13 family.</text>
</comment>
<reference evidence="4 5" key="1">
    <citation type="submission" date="2020-08" db="EMBL/GenBank/DDBJ databases">
        <authorList>
            <person name="Koutsovoulos G."/>
            <person name="Danchin GJ E."/>
        </authorList>
    </citation>
    <scope>NUCLEOTIDE SEQUENCE [LARGE SCALE GENOMIC DNA]</scope>
</reference>
<dbReference type="GO" id="GO:1990904">
    <property type="term" value="C:ribonucleoprotein complex"/>
    <property type="evidence" value="ECO:0007669"/>
    <property type="project" value="UniProtKB-KW"/>
</dbReference>
<protein>
    <submittedName>
        <fullName evidence="4">Uncharacterized protein</fullName>
    </submittedName>
</protein>
<dbReference type="GO" id="GO:0006412">
    <property type="term" value="P:translation"/>
    <property type="evidence" value="ECO:0007669"/>
    <property type="project" value="InterPro"/>
</dbReference>
<dbReference type="InterPro" id="IPR036899">
    <property type="entry name" value="Ribosomal_uL13_sf"/>
</dbReference>
<dbReference type="SUPFAM" id="SSF52161">
    <property type="entry name" value="Ribosomal protein L13"/>
    <property type="match status" value="1"/>
</dbReference>
<keyword evidence="3" id="KW-0687">Ribonucleoprotein</keyword>
<evidence type="ECO:0000256" key="2">
    <source>
        <dbReference type="ARBA" id="ARBA00022980"/>
    </source>
</evidence>
<accession>A0A6V7X6P3</accession>
<dbReference type="Pfam" id="PF00572">
    <property type="entry name" value="Ribosomal_L13"/>
    <property type="match status" value="1"/>
</dbReference>
<dbReference type="InterPro" id="IPR005822">
    <property type="entry name" value="Ribosomal_uL13"/>
</dbReference>
<keyword evidence="2" id="KW-0689">Ribosomal protein</keyword>
<dbReference type="GO" id="GO:0005840">
    <property type="term" value="C:ribosome"/>
    <property type="evidence" value="ECO:0007669"/>
    <property type="project" value="UniProtKB-KW"/>
</dbReference>
<dbReference type="AlphaFoldDB" id="A0A6V7X6P3"/>
<dbReference type="Proteomes" id="UP000580250">
    <property type="component" value="Unassembled WGS sequence"/>
</dbReference>